<name>A0A4V3BNH9_9RHOO</name>
<keyword evidence="1" id="KW-0472">Membrane</keyword>
<evidence type="ECO:0000313" key="3">
    <source>
        <dbReference type="Proteomes" id="UP000295129"/>
    </source>
</evidence>
<reference evidence="2 3" key="1">
    <citation type="submission" date="2019-03" db="EMBL/GenBank/DDBJ databases">
        <title>Genomic Encyclopedia of Type Strains, Phase IV (KMG-IV): sequencing the most valuable type-strain genomes for metagenomic binning, comparative biology and taxonomic classification.</title>
        <authorList>
            <person name="Goeker M."/>
        </authorList>
    </citation>
    <scope>NUCLEOTIDE SEQUENCE [LARGE SCALE GENOMIC DNA]</scope>
    <source>
        <strain evidence="2 3">DSM 12121</strain>
    </source>
</reference>
<feature type="transmembrane region" description="Helical" evidence="1">
    <location>
        <begin position="37"/>
        <end position="54"/>
    </location>
</feature>
<keyword evidence="1" id="KW-0812">Transmembrane</keyword>
<dbReference type="Proteomes" id="UP000295129">
    <property type="component" value="Unassembled WGS sequence"/>
</dbReference>
<keyword evidence="1" id="KW-1133">Transmembrane helix</keyword>
<evidence type="ECO:0000256" key="1">
    <source>
        <dbReference type="SAM" id="Phobius"/>
    </source>
</evidence>
<organism evidence="2 3">
    <name type="scientific">Azoarcus indigens</name>
    <dbReference type="NCBI Taxonomy" id="29545"/>
    <lineage>
        <taxon>Bacteria</taxon>
        <taxon>Pseudomonadati</taxon>
        <taxon>Pseudomonadota</taxon>
        <taxon>Betaproteobacteria</taxon>
        <taxon>Rhodocyclales</taxon>
        <taxon>Zoogloeaceae</taxon>
        <taxon>Azoarcus</taxon>
    </lineage>
</organism>
<protein>
    <recommendedName>
        <fullName evidence="4">DUF3325 family protein</fullName>
    </recommendedName>
</protein>
<dbReference type="EMBL" id="SNVV01000004">
    <property type="protein sequence ID" value="TDN53722.1"/>
    <property type="molecule type" value="Genomic_DNA"/>
</dbReference>
<dbReference type="RefSeq" id="WP_133589473.1">
    <property type="nucleotide sequence ID" value="NZ_SNVV01000004.1"/>
</dbReference>
<evidence type="ECO:0000313" key="2">
    <source>
        <dbReference type="EMBL" id="TDN53722.1"/>
    </source>
</evidence>
<feature type="transmembrane region" description="Helical" evidence="1">
    <location>
        <begin position="61"/>
        <end position="86"/>
    </location>
</feature>
<sequence>MNLAVASGLLLALAGCTAFYLASPQQRWRAAPLPARPARFAAGALLVAGMAALCQALQPLAAIYVLLTWVMLLLVLLPYLGALLALRRGA</sequence>
<comment type="caution">
    <text evidence="2">The sequence shown here is derived from an EMBL/GenBank/DDBJ whole genome shotgun (WGS) entry which is preliminary data.</text>
</comment>
<dbReference type="AlphaFoldDB" id="A0A4V3BNH9"/>
<accession>A0A4V3BNH9</accession>
<keyword evidence="3" id="KW-1185">Reference proteome</keyword>
<proteinExistence type="predicted"/>
<evidence type="ECO:0008006" key="4">
    <source>
        <dbReference type="Google" id="ProtNLM"/>
    </source>
</evidence>
<gene>
    <name evidence="2" type="ORF">C7389_10476</name>
</gene>